<protein>
    <submittedName>
        <fullName evidence="1">Uncharacterized protein</fullName>
    </submittedName>
</protein>
<accession>A0A6C0IDH6</accession>
<name>A0A6C0IDH6_9ZZZZ</name>
<dbReference type="AlphaFoldDB" id="A0A6C0IDH6"/>
<proteinExistence type="predicted"/>
<organism evidence="1">
    <name type="scientific">viral metagenome</name>
    <dbReference type="NCBI Taxonomy" id="1070528"/>
    <lineage>
        <taxon>unclassified sequences</taxon>
        <taxon>metagenomes</taxon>
        <taxon>organismal metagenomes</taxon>
    </lineage>
</organism>
<evidence type="ECO:0000313" key="1">
    <source>
        <dbReference type="EMBL" id="QHT90477.1"/>
    </source>
</evidence>
<sequence>MDKLTPNDKSKLQNILQYYTEYRKTHYDDIIGIEIENKKRLEKQEEIDRQLQKIKNIKKTEQYVLLHDEKCDVNKQIMIYEDNIDEIRESYEDIYDDDTEEVTIIRDKLDKLYHIIETIEHKQLDVLRENGIDTELLENNNIRIQI</sequence>
<reference evidence="1" key="1">
    <citation type="journal article" date="2020" name="Nature">
        <title>Giant virus diversity and host interactions through global metagenomics.</title>
        <authorList>
            <person name="Schulz F."/>
            <person name="Roux S."/>
            <person name="Paez-Espino D."/>
            <person name="Jungbluth S."/>
            <person name="Walsh D.A."/>
            <person name="Denef V.J."/>
            <person name="McMahon K.D."/>
            <person name="Konstantinidis K.T."/>
            <person name="Eloe-Fadrosh E.A."/>
            <person name="Kyrpides N.C."/>
            <person name="Woyke T."/>
        </authorList>
    </citation>
    <scope>NUCLEOTIDE SEQUENCE</scope>
    <source>
        <strain evidence="1">GVMAG-M-3300023184-68</strain>
    </source>
</reference>
<dbReference type="EMBL" id="MN740154">
    <property type="protein sequence ID" value="QHT90477.1"/>
    <property type="molecule type" value="Genomic_DNA"/>
</dbReference>